<dbReference type="PANTHER" id="PTHR43669:SF12">
    <property type="entry name" value="BLR5618 PROTEIN"/>
    <property type="match status" value="1"/>
</dbReference>
<evidence type="ECO:0000313" key="3">
    <source>
        <dbReference type="EMBL" id="GHH65067.1"/>
    </source>
</evidence>
<proteinExistence type="inferred from homology"/>
<gene>
    <name evidence="3" type="ORF">GCM10017772_02610</name>
</gene>
<reference evidence="3" key="2">
    <citation type="submission" date="2020-09" db="EMBL/GenBank/DDBJ databases">
        <authorList>
            <person name="Sun Q."/>
            <person name="Zhou Y."/>
        </authorList>
    </citation>
    <scope>NUCLEOTIDE SEQUENCE</scope>
    <source>
        <strain evidence="3">CGMCC 4.7398</strain>
    </source>
</reference>
<dbReference type="RefSeq" id="WP_189667470.1">
    <property type="nucleotide sequence ID" value="NZ_BNAS01000001.1"/>
</dbReference>
<evidence type="ECO:0000256" key="1">
    <source>
        <dbReference type="ARBA" id="ARBA00006484"/>
    </source>
</evidence>
<keyword evidence="2" id="KW-0560">Oxidoreductase</keyword>
<accession>A0A919FGW7</accession>
<dbReference type="SUPFAM" id="SSF51735">
    <property type="entry name" value="NAD(P)-binding Rossmann-fold domains"/>
    <property type="match status" value="1"/>
</dbReference>
<comment type="caution">
    <text evidence="3">The sequence shown here is derived from an EMBL/GenBank/DDBJ whole genome shotgun (WGS) entry which is preliminary data.</text>
</comment>
<comment type="similarity">
    <text evidence="1">Belongs to the short-chain dehydrogenases/reductases (SDR) family.</text>
</comment>
<evidence type="ECO:0008006" key="5">
    <source>
        <dbReference type="Google" id="ProtNLM"/>
    </source>
</evidence>
<name>A0A919FGW7_9MICO</name>
<dbReference type="GO" id="GO:0016491">
    <property type="term" value="F:oxidoreductase activity"/>
    <property type="evidence" value="ECO:0007669"/>
    <property type="project" value="UniProtKB-KW"/>
</dbReference>
<dbReference type="Proteomes" id="UP000627369">
    <property type="component" value="Unassembled WGS sequence"/>
</dbReference>
<evidence type="ECO:0000313" key="4">
    <source>
        <dbReference type="Proteomes" id="UP000627369"/>
    </source>
</evidence>
<protein>
    <recommendedName>
        <fullName evidence="5">NAD(P)-dependent dehydrogenase (Short-subunit alcohol dehydrogenase family)</fullName>
    </recommendedName>
</protein>
<keyword evidence="4" id="KW-1185">Reference proteome</keyword>
<reference evidence="3" key="1">
    <citation type="journal article" date="2014" name="Int. J. Syst. Evol. Microbiol.">
        <title>Complete genome sequence of Corynebacterium casei LMG S-19264T (=DSM 44701T), isolated from a smear-ripened cheese.</title>
        <authorList>
            <consortium name="US DOE Joint Genome Institute (JGI-PGF)"/>
            <person name="Walter F."/>
            <person name="Albersmeier A."/>
            <person name="Kalinowski J."/>
            <person name="Ruckert C."/>
        </authorList>
    </citation>
    <scope>NUCLEOTIDE SEQUENCE</scope>
    <source>
        <strain evidence="3">CGMCC 4.7398</strain>
    </source>
</reference>
<dbReference type="InterPro" id="IPR036291">
    <property type="entry name" value="NAD(P)-bd_dom_sf"/>
</dbReference>
<dbReference type="EMBL" id="BNAS01000001">
    <property type="protein sequence ID" value="GHH65067.1"/>
    <property type="molecule type" value="Genomic_DNA"/>
</dbReference>
<organism evidence="3 4">
    <name type="scientific">Promicromonospora soli</name>
    <dbReference type="NCBI Taxonomy" id="2035533"/>
    <lineage>
        <taxon>Bacteria</taxon>
        <taxon>Bacillati</taxon>
        <taxon>Actinomycetota</taxon>
        <taxon>Actinomycetes</taxon>
        <taxon>Micrococcales</taxon>
        <taxon>Promicromonosporaceae</taxon>
        <taxon>Promicromonospora</taxon>
    </lineage>
</organism>
<dbReference type="Gene3D" id="3.40.50.720">
    <property type="entry name" value="NAD(P)-binding Rossmann-like Domain"/>
    <property type="match status" value="1"/>
</dbReference>
<dbReference type="AlphaFoldDB" id="A0A919FGW7"/>
<evidence type="ECO:0000256" key="2">
    <source>
        <dbReference type="ARBA" id="ARBA00023002"/>
    </source>
</evidence>
<dbReference type="PANTHER" id="PTHR43669">
    <property type="entry name" value="5-KETO-D-GLUCONATE 5-REDUCTASE"/>
    <property type="match status" value="1"/>
</dbReference>
<sequence>MNSPRPVLVVGASGFVGSRVARGLAAGGRPVLAAARRPLPEWFIAQPGVIPVLSTEVTALPGAVRAACAQAGAPLPGAVVASIGGWHKGAPLLDVDASEWSATLASHLTAHLEAARALVPLLEPGDPYIVLNGAASREAMAGSGAISVTGAGLAMLVQVLRLESRQARPPEAGPPVRFHELVIDHAVSGDDRNEDPAQTRTPAQVVSALGELLDHPGAPVVVHV</sequence>